<sequence length="155" mass="16942">MKINYIPLFVFLCCFSAVIFSQQKASVLPVIISENMILTKNTMYTFENNITIINNAILTIEEGVTFKNPKKASITFFVEGGSKVVASGSYQNPISVITDKNTDRSTITVTSISGKDMNGSAPFSSYSYNKIENPTILINTNTAPERIASSVSGDF</sequence>
<feature type="signal peptide" evidence="1">
    <location>
        <begin position="1"/>
        <end position="25"/>
    </location>
</feature>
<name>A0ABW5NEM8_9FLAO</name>
<gene>
    <name evidence="2" type="ORF">ACFSTE_21210</name>
</gene>
<keyword evidence="1" id="KW-0732">Signal</keyword>
<evidence type="ECO:0000256" key="1">
    <source>
        <dbReference type="SAM" id="SignalP"/>
    </source>
</evidence>
<dbReference type="RefSeq" id="WP_176030733.1">
    <property type="nucleotide sequence ID" value="NZ_JBHSJV010000001.1"/>
</dbReference>
<accession>A0ABW5NEM8</accession>
<dbReference type="EMBL" id="JBHULX010000048">
    <property type="protein sequence ID" value="MFD2593369.1"/>
    <property type="molecule type" value="Genomic_DNA"/>
</dbReference>
<reference evidence="3" key="1">
    <citation type="journal article" date="2019" name="Int. J. Syst. Evol. Microbiol.">
        <title>The Global Catalogue of Microorganisms (GCM) 10K type strain sequencing project: providing services to taxonomists for standard genome sequencing and annotation.</title>
        <authorList>
            <consortium name="The Broad Institute Genomics Platform"/>
            <consortium name="The Broad Institute Genome Sequencing Center for Infectious Disease"/>
            <person name="Wu L."/>
            <person name="Ma J."/>
        </authorList>
    </citation>
    <scope>NUCLEOTIDE SEQUENCE [LARGE SCALE GENOMIC DNA]</scope>
    <source>
        <strain evidence="3">KCTC 42423</strain>
    </source>
</reference>
<organism evidence="2 3">
    <name type="scientific">Aquimarina hainanensis</name>
    <dbReference type="NCBI Taxonomy" id="1578017"/>
    <lineage>
        <taxon>Bacteria</taxon>
        <taxon>Pseudomonadati</taxon>
        <taxon>Bacteroidota</taxon>
        <taxon>Flavobacteriia</taxon>
        <taxon>Flavobacteriales</taxon>
        <taxon>Flavobacteriaceae</taxon>
        <taxon>Aquimarina</taxon>
    </lineage>
</organism>
<protein>
    <recommendedName>
        <fullName evidence="4">Gliding motility-associated protein GldM C-terminal domain-containing protein</fullName>
    </recommendedName>
</protein>
<feature type="chain" id="PRO_5046794339" description="Gliding motility-associated protein GldM C-terminal domain-containing protein" evidence="1">
    <location>
        <begin position="26"/>
        <end position="155"/>
    </location>
</feature>
<comment type="caution">
    <text evidence="2">The sequence shown here is derived from an EMBL/GenBank/DDBJ whole genome shotgun (WGS) entry which is preliminary data.</text>
</comment>
<evidence type="ECO:0008006" key="4">
    <source>
        <dbReference type="Google" id="ProtNLM"/>
    </source>
</evidence>
<keyword evidence="3" id="KW-1185">Reference proteome</keyword>
<proteinExistence type="predicted"/>
<evidence type="ECO:0000313" key="3">
    <source>
        <dbReference type="Proteomes" id="UP001597459"/>
    </source>
</evidence>
<dbReference type="Proteomes" id="UP001597459">
    <property type="component" value="Unassembled WGS sequence"/>
</dbReference>
<evidence type="ECO:0000313" key="2">
    <source>
        <dbReference type="EMBL" id="MFD2593369.1"/>
    </source>
</evidence>